<reference evidence="11 12" key="1">
    <citation type="submission" date="2018-08" db="EMBL/GenBank/DDBJ databases">
        <title>Meiothermus roseus NBRC 110900 genome sequencing project.</title>
        <authorList>
            <person name="Da Costa M.S."/>
            <person name="Albuquerque L."/>
            <person name="Raposo P."/>
            <person name="Froufe H.J.C."/>
            <person name="Barroso C.S."/>
            <person name="Egas C."/>
        </authorList>
    </citation>
    <scope>NUCLEOTIDE SEQUENCE [LARGE SCALE GENOMIC DNA]</scope>
    <source>
        <strain evidence="11 12">NBRC 110900</strain>
    </source>
</reference>
<dbReference type="InterPro" id="IPR019199">
    <property type="entry name" value="Virulence_VapD/CRISPR_Cas2"/>
</dbReference>
<dbReference type="Gene3D" id="3.30.70.240">
    <property type="match status" value="1"/>
</dbReference>
<dbReference type="NCBIfam" id="TIGR01573">
    <property type="entry name" value="cas2"/>
    <property type="match status" value="1"/>
</dbReference>
<dbReference type="CDD" id="cd09725">
    <property type="entry name" value="Cas2_I_II_III"/>
    <property type="match status" value="1"/>
</dbReference>
<evidence type="ECO:0000313" key="11">
    <source>
        <dbReference type="EMBL" id="RIH86874.1"/>
    </source>
</evidence>
<comment type="similarity">
    <text evidence="2 9 10">Belongs to the CRISPR-associated endoribonuclease Cas2 protein family.</text>
</comment>
<dbReference type="RefSeq" id="WP_119277168.1">
    <property type="nucleotide sequence ID" value="NZ_QWLA01000025.1"/>
</dbReference>
<comment type="cofactor">
    <cofactor evidence="1 9">
        <name>Mg(2+)</name>
        <dbReference type="ChEBI" id="CHEBI:18420"/>
    </cofactor>
</comment>
<comment type="subunit">
    <text evidence="9">Homodimer, forms a heterotetramer with a Cas1 homodimer.</text>
</comment>
<keyword evidence="3 9" id="KW-0540">Nuclease</keyword>
<evidence type="ECO:0000256" key="2">
    <source>
        <dbReference type="ARBA" id="ARBA00009959"/>
    </source>
</evidence>
<dbReference type="HAMAP" id="MF_01471">
    <property type="entry name" value="Cas2"/>
    <property type="match status" value="1"/>
</dbReference>
<dbReference type="PANTHER" id="PTHR34405">
    <property type="entry name" value="CRISPR-ASSOCIATED ENDORIBONUCLEASE CAS2"/>
    <property type="match status" value="1"/>
</dbReference>
<dbReference type="OrthoDB" id="9798176at2"/>
<dbReference type="GO" id="GO:0046872">
    <property type="term" value="F:metal ion binding"/>
    <property type="evidence" value="ECO:0007669"/>
    <property type="project" value="UniProtKB-UniRule"/>
</dbReference>
<evidence type="ECO:0000313" key="12">
    <source>
        <dbReference type="Proteomes" id="UP000265341"/>
    </source>
</evidence>
<feature type="binding site" evidence="9">
    <location>
        <position position="11"/>
    </location>
    <ligand>
        <name>Mg(2+)</name>
        <dbReference type="ChEBI" id="CHEBI:18420"/>
        <note>catalytic</note>
    </ligand>
</feature>
<evidence type="ECO:0000256" key="3">
    <source>
        <dbReference type="ARBA" id="ARBA00022722"/>
    </source>
</evidence>
<dbReference type="GO" id="GO:0016787">
    <property type="term" value="F:hydrolase activity"/>
    <property type="evidence" value="ECO:0007669"/>
    <property type="project" value="UniProtKB-KW"/>
</dbReference>
<evidence type="ECO:0000256" key="6">
    <source>
        <dbReference type="ARBA" id="ARBA00022801"/>
    </source>
</evidence>
<evidence type="ECO:0000256" key="1">
    <source>
        <dbReference type="ARBA" id="ARBA00001946"/>
    </source>
</evidence>
<dbReference type="EC" id="3.1.-.-" evidence="9"/>
<gene>
    <name evidence="9" type="primary">cas2</name>
    <name evidence="11" type="ORF">Mrose_01583</name>
</gene>
<dbReference type="PANTHER" id="PTHR34405:SF3">
    <property type="entry name" value="CRISPR-ASSOCIATED ENDORIBONUCLEASE CAS2 3"/>
    <property type="match status" value="1"/>
</dbReference>
<keyword evidence="8 9" id="KW-0051">Antiviral defense</keyword>
<dbReference type="AlphaFoldDB" id="A0A399EQE1"/>
<evidence type="ECO:0000256" key="8">
    <source>
        <dbReference type="ARBA" id="ARBA00023118"/>
    </source>
</evidence>
<sequence>MERLDILVTYDVNTISEEGKARLARVAKVCKNYGQRVQMSVFECRVTRAQLEELEAKLLKVIEPDKDSLRIYTLPGGREKCLRTHGQDRYQDFDDPLVL</sequence>
<comment type="caution">
    <text evidence="11">The sequence shown here is derived from an EMBL/GenBank/DDBJ whole genome shotgun (WGS) entry which is preliminary data.</text>
</comment>
<evidence type="ECO:0000256" key="9">
    <source>
        <dbReference type="HAMAP-Rule" id="MF_01471"/>
    </source>
</evidence>
<evidence type="ECO:0000256" key="4">
    <source>
        <dbReference type="ARBA" id="ARBA00022723"/>
    </source>
</evidence>
<dbReference type="Proteomes" id="UP000265341">
    <property type="component" value="Unassembled WGS sequence"/>
</dbReference>
<dbReference type="PIRSF" id="PIRSF032582">
    <property type="entry name" value="Cas2"/>
    <property type="match status" value="1"/>
</dbReference>
<protein>
    <recommendedName>
        <fullName evidence="9">CRISPR-associated endoribonuclease Cas2</fullName>
        <ecNumber evidence="9">3.1.-.-</ecNumber>
    </recommendedName>
</protein>
<keyword evidence="12" id="KW-1185">Reference proteome</keyword>
<keyword evidence="6 9" id="KW-0378">Hydrolase</keyword>
<dbReference type="InterPro" id="IPR021127">
    <property type="entry name" value="CRISPR_associated_Cas2"/>
</dbReference>
<dbReference type="GO" id="GO:0051607">
    <property type="term" value="P:defense response to virus"/>
    <property type="evidence" value="ECO:0007669"/>
    <property type="project" value="UniProtKB-UniRule"/>
</dbReference>
<proteinExistence type="inferred from homology"/>
<comment type="function">
    <text evidence="9">CRISPR (clustered regularly interspaced short palindromic repeat), is an adaptive immune system that provides protection against mobile genetic elements (viruses, transposable elements and conjugative plasmids). CRISPR clusters contain sequences complementary to antecedent mobile elements and target invading nucleic acids. CRISPR clusters are transcribed and processed into CRISPR RNA (crRNA). Functions as a ssRNA-specific endoribonuclease. Involved in the integration of spacer DNA into the CRISPR cassette.</text>
</comment>
<evidence type="ECO:0000256" key="5">
    <source>
        <dbReference type="ARBA" id="ARBA00022759"/>
    </source>
</evidence>
<organism evidence="11 12">
    <name type="scientific">Calidithermus roseus</name>
    <dbReference type="NCBI Taxonomy" id="1644118"/>
    <lineage>
        <taxon>Bacteria</taxon>
        <taxon>Thermotogati</taxon>
        <taxon>Deinococcota</taxon>
        <taxon>Deinococci</taxon>
        <taxon>Thermales</taxon>
        <taxon>Thermaceae</taxon>
        <taxon>Calidithermus</taxon>
    </lineage>
</organism>
<name>A0A399EQE1_9DEIN</name>
<keyword evidence="4 9" id="KW-0479">Metal-binding</keyword>
<keyword evidence="5 9" id="KW-0255">Endonuclease</keyword>
<evidence type="ECO:0000256" key="7">
    <source>
        <dbReference type="ARBA" id="ARBA00022842"/>
    </source>
</evidence>
<dbReference type="Pfam" id="PF09827">
    <property type="entry name" value="CRISPR_Cas2"/>
    <property type="match status" value="1"/>
</dbReference>
<dbReference type="SUPFAM" id="SSF143430">
    <property type="entry name" value="TTP0101/SSO1404-like"/>
    <property type="match status" value="1"/>
</dbReference>
<accession>A0A399EQE1</accession>
<evidence type="ECO:0000256" key="10">
    <source>
        <dbReference type="PIRNR" id="PIRNR032582"/>
    </source>
</evidence>
<dbReference type="GO" id="GO:0043571">
    <property type="term" value="P:maintenance of CRISPR repeat elements"/>
    <property type="evidence" value="ECO:0007669"/>
    <property type="project" value="UniProtKB-UniRule"/>
</dbReference>
<dbReference type="GO" id="GO:0004521">
    <property type="term" value="F:RNA endonuclease activity"/>
    <property type="evidence" value="ECO:0007669"/>
    <property type="project" value="UniProtKB-UniRule"/>
</dbReference>
<dbReference type="EMBL" id="QWLA01000025">
    <property type="protein sequence ID" value="RIH86874.1"/>
    <property type="molecule type" value="Genomic_DNA"/>
</dbReference>
<keyword evidence="7 9" id="KW-0460">Magnesium</keyword>